<comment type="caution">
    <text evidence="2">The sequence shown here is derived from an EMBL/GenBank/DDBJ whole genome shotgun (WGS) entry which is preliminary data.</text>
</comment>
<organism evidence="2 3">
    <name type="scientific">Phyllostomus discolor</name>
    <name type="common">pale spear-nosed bat</name>
    <dbReference type="NCBI Taxonomy" id="89673"/>
    <lineage>
        <taxon>Eukaryota</taxon>
        <taxon>Metazoa</taxon>
        <taxon>Chordata</taxon>
        <taxon>Craniata</taxon>
        <taxon>Vertebrata</taxon>
        <taxon>Euteleostomi</taxon>
        <taxon>Mammalia</taxon>
        <taxon>Eutheria</taxon>
        <taxon>Laurasiatheria</taxon>
        <taxon>Chiroptera</taxon>
        <taxon>Yangochiroptera</taxon>
        <taxon>Phyllostomidae</taxon>
        <taxon>Phyllostominae</taxon>
        <taxon>Phyllostomus</taxon>
    </lineage>
</organism>
<dbReference type="AlphaFoldDB" id="A0A833ZL41"/>
<evidence type="ECO:0000313" key="3">
    <source>
        <dbReference type="Proteomes" id="UP000664940"/>
    </source>
</evidence>
<accession>A0A833ZL41</accession>
<evidence type="ECO:0000313" key="2">
    <source>
        <dbReference type="EMBL" id="KAF6094678.1"/>
    </source>
</evidence>
<protein>
    <submittedName>
        <fullName evidence="2">Uncharacterized protein</fullName>
    </submittedName>
</protein>
<gene>
    <name evidence="2" type="ORF">HJG60_011788</name>
</gene>
<feature type="compositionally biased region" description="Basic residues" evidence="1">
    <location>
        <begin position="120"/>
        <end position="132"/>
    </location>
</feature>
<feature type="region of interest" description="Disordered" evidence="1">
    <location>
        <begin position="25"/>
        <end position="75"/>
    </location>
</feature>
<dbReference type="EMBL" id="JABVXQ010000008">
    <property type="protein sequence ID" value="KAF6094678.1"/>
    <property type="molecule type" value="Genomic_DNA"/>
</dbReference>
<name>A0A833ZL41_9CHIR</name>
<feature type="region of interest" description="Disordered" evidence="1">
    <location>
        <begin position="115"/>
        <end position="195"/>
    </location>
</feature>
<feature type="compositionally biased region" description="Pro residues" evidence="1">
    <location>
        <begin position="44"/>
        <end position="54"/>
    </location>
</feature>
<reference evidence="2 3" key="1">
    <citation type="journal article" date="2020" name="Nature">
        <title>Six reference-quality genomes reveal evolution of bat adaptations.</title>
        <authorList>
            <person name="Jebb D."/>
            <person name="Huang Z."/>
            <person name="Pippel M."/>
            <person name="Hughes G.M."/>
            <person name="Lavrichenko K."/>
            <person name="Devanna P."/>
            <person name="Winkler S."/>
            <person name="Jermiin L.S."/>
            <person name="Skirmuntt E.C."/>
            <person name="Katzourakis A."/>
            <person name="Burkitt-Gray L."/>
            <person name="Ray D.A."/>
            <person name="Sullivan K.A.M."/>
            <person name="Roscito J.G."/>
            <person name="Kirilenko B.M."/>
            <person name="Davalos L.M."/>
            <person name="Corthals A.P."/>
            <person name="Power M.L."/>
            <person name="Jones G."/>
            <person name="Ransome R.D."/>
            <person name="Dechmann D.K.N."/>
            <person name="Locatelli A.G."/>
            <person name="Puechmaille S.J."/>
            <person name="Fedrigo O."/>
            <person name="Jarvis E.D."/>
            <person name="Hiller M."/>
            <person name="Vernes S.C."/>
            <person name="Myers E.W."/>
            <person name="Teeling E.C."/>
        </authorList>
    </citation>
    <scope>NUCLEOTIDE SEQUENCE [LARGE SCALE GENOMIC DNA]</scope>
    <source>
        <strain evidence="2">Bat1K_MPI-CBG_1</strain>
    </source>
</reference>
<dbReference type="Proteomes" id="UP000664940">
    <property type="component" value="Unassembled WGS sequence"/>
</dbReference>
<sequence>MKALHRPGVRQATSLLSYGPFAFEASPRQRHDGPLPGLWQSPASPCPPRPPPAAGPHGWSRPPCTAFRAAQPRTRLASCRRSSPRCVQKTRPLAWDVRVPPALQLSQDAEVMGGEPACHGRARPARTHRRRGLQQGRASQLASGRRPVPAVPRVTWALTLSPSPRKPSRPAAPGCREPGRAILGACCSPGTPGGR</sequence>
<proteinExistence type="predicted"/>
<evidence type="ECO:0000256" key="1">
    <source>
        <dbReference type="SAM" id="MobiDB-lite"/>
    </source>
</evidence>